<dbReference type="Gene3D" id="3.40.50.10600">
    <property type="entry name" value="SpoIIaa-like domains"/>
    <property type="match status" value="1"/>
</dbReference>
<dbReference type="InterPro" id="IPR036513">
    <property type="entry name" value="STAS_dom_sf"/>
</dbReference>
<evidence type="ECO:0000313" key="1">
    <source>
        <dbReference type="EMBL" id="SEA12006.1"/>
    </source>
</evidence>
<dbReference type="InterPro" id="IPR038396">
    <property type="entry name" value="SpoIIAA-like_sf"/>
</dbReference>
<accession>A0A1H3YKD4</accession>
<dbReference type="OrthoDB" id="555504at2"/>
<protein>
    <submittedName>
        <fullName evidence="1">SpoIIAA-like</fullName>
    </submittedName>
</protein>
<name>A0A1H3YKD4_9GAMM</name>
<dbReference type="STRING" id="658218.SAMN05216562_1825"/>
<dbReference type="Pfam" id="PF11964">
    <property type="entry name" value="SpoIIAA-like"/>
    <property type="match status" value="1"/>
</dbReference>
<proteinExistence type="predicted"/>
<dbReference type="InterPro" id="IPR021866">
    <property type="entry name" value="SpoIIAA-like"/>
</dbReference>
<gene>
    <name evidence="1" type="ORF">SAMN05216562_1825</name>
</gene>
<keyword evidence="2" id="KW-1185">Reference proteome</keyword>
<evidence type="ECO:0000313" key="2">
    <source>
        <dbReference type="Proteomes" id="UP000198658"/>
    </source>
</evidence>
<dbReference type="EMBL" id="FNQO01000002">
    <property type="protein sequence ID" value="SEA12006.1"/>
    <property type="molecule type" value="Genomic_DNA"/>
</dbReference>
<reference evidence="2" key="1">
    <citation type="submission" date="2016-10" db="EMBL/GenBank/DDBJ databases">
        <authorList>
            <person name="Varghese N."/>
            <person name="Submissions S."/>
        </authorList>
    </citation>
    <scope>NUCLEOTIDE SEQUENCE [LARGE SCALE GENOMIC DNA]</scope>
    <source>
        <strain evidence="2">CGMCC 1.10657</strain>
    </source>
</reference>
<dbReference type="SUPFAM" id="SSF52091">
    <property type="entry name" value="SpoIIaa-like"/>
    <property type="match status" value="1"/>
</dbReference>
<organism evidence="1 2">
    <name type="scientific">Microbulbifer marinus</name>
    <dbReference type="NCBI Taxonomy" id="658218"/>
    <lineage>
        <taxon>Bacteria</taxon>
        <taxon>Pseudomonadati</taxon>
        <taxon>Pseudomonadota</taxon>
        <taxon>Gammaproteobacteria</taxon>
        <taxon>Cellvibrionales</taxon>
        <taxon>Microbulbiferaceae</taxon>
        <taxon>Microbulbifer</taxon>
    </lineage>
</organism>
<dbReference type="AlphaFoldDB" id="A0A1H3YKD4"/>
<dbReference type="Proteomes" id="UP000198658">
    <property type="component" value="Unassembled WGS sequence"/>
</dbReference>
<sequence length="128" mass="14665">MSVQRHGVSIGLERIEGEFFLTMRVRGKLTHEDYASLEPMLESAIAGVENPKINVYFDATEMEGWEPRAAWDDFKLGVKHGREFNRVAMVGNRRWQEMAAKVGSWFIGGEARYFEDEGEAMSWLMEGT</sequence>
<dbReference type="RefSeq" id="WP_091387448.1">
    <property type="nucleotide sequence ID" value="NZ_FNQO01000002.1"/>
</dbReference>